<sequence>MKSCATDESSAEKLIKLRQGLPSDENLYATAEVLKALADPTRLKILHLLKNGELCACEIIEVLDKPQPTVSHHLTLLKNAGFLKWRKEGVWIHYQLSHPDIMELVDQIMNNIH</sequence>
<dbReference type="InterPro" id="IPR011991">
    <property type="entry name" value="ArsR-like_HTH"/>
</dbReference>
<gene>
    <name evidence="5" type="ORF">HYG87_02405</name>
</gene>
<dbReference type="PANTHER" id="PTHR43132:SF2">
    <property type="entry name" value="ARSENICAL RESISTANCE OPERON REPRESSOR ARSR-RELATED"/>
    <property type="match status" value="1"/>
</dbReference>
<evidence type="ECO:0000313" key="5">
    <source>
        <dbReference type="EMBL" id="QUH22701.1"/>
    </source>
</evidence>
<dbReference type="GeneID" id="64819580"/>
<dbReference type="InterPro" id="IPR036388">
    <property type="entry name" value="WH-like_DNA-bd_sf"/>
</dbReference>
<dbReference type="PANTHER" id="PTHR43132">
    <property type="entry name" value="ARSENICAL RESISTANCE OPERON REPRESSOR ARSR-RELATED"/>
    <property type="match status" value="1"/>
</dbReference>
<feature type="domain" description="HTH arsR-type" evidence="4">
    <location>
        <begin position="22"/>
        <end position="113"/>
    </location>
</feature>
<keyword evidence="2" id="KW-0238">DNA-binding</keyword>
<dbReference type="GO" id="GO:0003700">
    <property type="term" value="F:DNA-binding transcription factor activity"/>
    <property type="evidence" value="ECO:0007669"/>
    <property type="project" value="InterPro"/>
</dbReference>
<evidence type="ECO:0000259" key="4">
    <source>
        <dbReference type="PROSITE" id="PS50987"/>
    </source>
</evidence>
<dbReference type="Proteomes" id="UP000681041">
    <property type="component" value="Chromosome"/>
</dbReference>
<dbReference type="Pfam" id="PF01022">
    <property type="entry name" value="HTH_5"/>
    <property type="match status" value="1"/>
</dbReference>
<keyword evidence="6" id="KW-1185">Reference proteome</keyword>
<dbReference type="RefSeq" id="WP_211533648.1">
    <property type="nucleotide sequence ID" value="NZ_CP058560.1"/>
</dbReference>
<dbReference type="SMART" id="SM00418">
    <property type="entry name" value="HTH_ARSR"/>
    <property type="match status" value="1"/>
</dbReference>
<evidence type="ECO:0000256" key="1">
    <source>
        <dbReference type="ARBA" id="ARBA00023015"/>
    </source>
</evidence>
<proteinExistence type="predicted"/>
<evidence type="ECO:0000256" key="3">
    <source>
        <dbReference type="ARBA" id="ARBA00023163"/>
    </source>
</evidence>
<accession>A0A8T8KBC3</accession>
<name>A0A8T8KBC3_9EURY</name>
<dbReference type="InterPro" id="IPR036390">
    <property type="entry name" value="WH_DNA-bd_sf"/>
</dbReference>
<reference evidence="5" key="1">
    <citation type="submission" date="2020-07" db="EMBL/GenBank/DDBJ databases">
        <title>Methanobacterium. sp. MethCan genome.</title>
        <authorList>
            <person name="Postec A."/>
            <person name="Quemeneur M."/>
        </authorList>
    </citation>
    <scope>NUCLEOTIDE SEQUENCE</scope>
    <source>
        <strain evidence="5">MethCAN</strain>
    </source>
</reference>
<dbReference type="AlphaFoldDB" id="A0A8T8KBC3"/>
<dbReference type="KEGG" id="meme:HYG87_02405"/>
<dbReference type="OrthoDB" id="46231at2157"/>
<dbReference type="GO" id="GO:0003677">
    <property type="term" value="F:DNA binding"/>
    <property type="evidence" value="ECO:0007669"/>
    <property type="project" value="UniProtKB-KW"/>
</dbReference>
<keyword evidence="3" id="KW-0804">Transcription</keyword>
<organism evidence="5 6">
    <name type="scientific">Methanobacterium alkalithermotolerans</name>
    <dbReference type="NCBI Taxonomy" id="2731220"/>
    <lineage>
        <taxon>Archaea</taxon>
        <taxon>Methanobacteriati</taxon>
        <taxon>Methanobacteriota</taxon>
        <taxon>Methanomada group</taxon>
        <taxon>Methanobacteria</taxon>
        <taxon>Methanobacteriales</taxon>
        <taxon>Methanobacteriaceae</taxon>
        <taxon>Methanobacterium</taxon>
    </lineage>
</organism>
<protein>
    <submittedName>
        <fullName evidence="5">Winged helix-turn-helix transcriptional regulator</fullName>
    </submittedName>
</protein>
<dbReference type="SUPFAM" id="SSF46785">
    <property type="entry name" value="Winged helix' DNA-binding domain"/>
    <property type="match status" value="1"/>
</dbReference>
<dbReference type="NCBIfam" id="NF033788">
    <property type="entry name" value="HTH_metalloreg"/>
    <property type="match status" value="1"/>
</dbReference>
<dbReference type="PROSITE" id="PS50987">
    <property type="entry name" value="HTH_ARSR_2"/>
    <property type="match status" value="1"/>
</dbReference>
<dbReference type="CDD" id="cd00090">
    <property type="entry name" value="HTH_ARSR"/>
    <property type="match status" value="1"/>
</dbReference>
<dbReference type="Gene3D" id="1.10.10.10">
    <property type="entry name" value="Winged helix-like DNA-binding domain superfamily/Winged helix DNA-binding domain"/>
    <property type="match status" value="1"/>
</dbReference>
<dbReference type="PRINTS" id="PR00778">
    <property type="entry name" value="HTHARSR"/>
</dbReference>
<dbReference type="InterPro" id="IPR051011">
    <property type="entry name" value="Metal_resp_trans_reg"/>
</dbReference>
<dbReference type="InterPro" id="IPR001845">
    <property type="entry name" value="HTH_ArsR_DNA-bd_dom"/>
</dbReference>
<keyword evidence="1" id="KW-0805">Transcription regulation</keyword>
<evidence type="ECO:0000256" key="2">
    <source>
        <dbReference type="ARBA" id="ARBA00023125"/>
    </source>
</evidence>
<dbReference type="EMBL" id="CP058560">
    <property type="protein sequence ID" value="QUH22701.1"/>
    <property type="molecule type" value="Genomic_DNA"/>
</dbReference>
<evidence type="ECO:0000313" key="6">
    <source>
        <dbReference type="Proteomes" id="UP000681041"/>
    </source>
</evidence>